<reference evidence="2 3" key="1">
    <citation type="submission" date="2019-04" db="EMBL/GenBank/DDBJ databases">
        <title>Microbes associate with the intestines of laboratory mice.</title>
        <authorList>
            <person name="Navarre W."/>
            <person name="Wong E."/>
            <person name="Huang K."/>
            <person name="Tropini C."/>
            <person name="Ng K."/>
            <person name="Yu B."/>
        </authorList>
    </citation>
    <scope>NUCLEOTIDE SEQUENCE [LARGE SCALE GENOMIC DNA]</scope>
    <source>
        <strain evidence="2 3">NM39_I3</strain>
    </source>
</reference>
<sequence>MKRFFLCLLAFFAVQLGYSQVSLSADEVVIATTEMTSASSTEYFVVTGQENLVLNNGYAGGRYTVYGWLGPAKDPRLEKLYTLSVSSYKFAWSIEPMGTTAYIYGNGPYADVSIYSNTSGNVRIHCEVSSSSGSYLGVATGYIYF</sequence>
<organism evidence="2 3">
    <name type="scientific">Parabacteroides distasonis</name>
    <dbReference type="NCBI Taxonomy" id="823"/>
    <lineage>
        <taxon>Bacteria</taxon>
        <taxon>Pseudomonadati</taxon>
        <taxon>Bacteroidota</taxon>
        <taxon>Bacteroidia</taxon>
        <taxon>Bacteroidales</taxon>
        <taxon>Tannerellaceae</taxon>
        <taxon>Parabacteroides</taxon>
    </lineage>
</organism>
<evidence type="ECO:0000313" key="2">
    <source>
        <dbReference type="EMBL" id="TGY57776.1"/>
    </source>
</evidence>
<comment type="caution">
    <text evidence="2">The sequence shown here is derived from an EMBL/GenBank/DDBJ whole genome shotgun (WGS) entry which is preliminary data.</text>
</comment>
<protein>
    <submittedName>
        <fullName evidence="2">Uncharacterized protein</fullName>
    </submittedName>
</protein>
<evidence type="ECO:0000256" key="1">
    <source>
        <dbReference type="SAM" id="SignalP"/>
    </source>
</evidence>
<feature type="chain" id="PRO_5020922558" evidence="1">
    <location>
        <begin position="25"/>
        <end position="145"/>
    </location>
</feature>
<evidence type="ECO:0000313" key="3">
    <source>
        <dbReference type="Proteomes" id="UP000310032"/>
    </source>
</evidence>
<name>A0A4S2ENN6_PARDI</name>
<accession>A0A4S2ENN6</accession>
<dbReference type="EMBL" id="SRYM01000022">
    <property type="protein sequence ID" value="TGY57776.1"/>
    <property type="molecule type" value="Genomic_DNA"/>
</dbReference>
<dbReference type="AlphaFoldDB" id="A0A4S2ENN6"/>
<keyword evidence="1" id="KW-0732">Signal</keyword>
<proteinExistence type="predicted"/>
<dbReference type="RefSeq" id="WP_121735137.1">
    <property type="nucleotide sequence ID" value="NZ_QXXG01000012.1"/>
</dbReference>
<dbReference type="Proteomes" id="UP000310032">
    <property type="component" value="Unassembled WGS sequence"/>
</dbReference>
<gene>
    <name evidence="2" type="ORF">E5342_09465</name>
</gene>
<feature type="signal peptide" evidence="1">
    <location>
        <begin position="1"/>
        <end position="24"/>
    </location>
</feature>